<dbReference type="GO" id="GO:0006313">
    <property type="term" value="P:DNA transposition"/>
    <property type="evidence" value="ECO:0007669"/>
    <property type="project" value="InterPro"/>
</dbReference>
<sequence length="184" mass="21537">MVLYRRNFLPGGTYFFTVTLVDRRSSVLFENVDALRNAFRTARRERPFELDAIVILPDHLHAVMTFPPHDADFAGRWRRIKGHFSSALLRDGVEITRHSNGELALWQRRYWEHTIRDGGDFARHIDYAHFNPVKHGYVRRVCDWPHSSFHLYVRNGMLPEDWAGENGESRDGFGERAEEGRLEG</sequence>
<feature type="compositionally biased region" description="Basic and acidic residues" evidence="1">
    <location>
        <begin position="167"/>
        <end position="184"/>
    </location>
</feature>
<dbReference type="GO" id="GO:0004803">
    <property type="term" value="F:transposase activity"/>
    <property type="evidence" value="ECO:0007669"/>
    <property type="project" value="InterPro"/>
</dbReference>
<accession>A0A6G9A6M1</accession>
<proteinExistence type="predicted"/>
<organism evidence="3 4">
    <name type="scientific">Bradyrhizobium symbiodeficiens</name>
    <dbReference type="NCBI Taxonomy" id="1404367"/>
    <lineage>
        <taxon>Bacteria</taxon>
        <taxon>Pseudomonadati</taxon>
        <taxon>Pseudomonadota</taxon>
        <taxon>Alphaproteobacteria</taxon>
        <taxon>Hyphomicrobiales</taxon>
        <taxon>Nitrobacteraceae</taxon>
        <taxon>Bradyrhizobium</taxon>
    </lineage>
</organism>
<evidence type="ECO:0000313" key="3">
    <source>
        <dbReference type="EMBL" id="QIP08078.1"/>
    </source>
</evidence>
<evidence type="ECO:0000256" key="1">
    <source>
        <dbReference type="SAM" id="MobiDB-lite"/>
    </source>
</evidence>
<feature type="domain" description="Transposase IS200-like" evidence="2">
    <location>
        <begin position="9"/>
        <end position="131"/>
    </location>
</feature>
<protein>
    <submittedName>
        <fullName evidence="3">Transposase</fullName>
    </submittedName>
</protein>
<dbReference type="Proteomes" id="UP000500895">
    <property type="component" value="Chromosome"/>
</dbReference>
<dbReference type="PANTHER" id="PTHR36966:SF1">
    <property type="entry name" value="REP-ASSOCIATED TYROSINE TRANSPOSASE"/>
    <property type="match status" value="1"/>
</dbReference>
<dbReference type="NCBIfam" id="NF047646">
    <property type="entry name" value="REP_Tyr_transpos"/>
    <property type="match status" value="1"/>
</dbReference>
<name>A0A6G9A6M1_9BRAD</name>
<dbReference type="PANTHER" id="PTHR36966">
    <property type="entry name" value="REP-ASSOCIATED TYROSINE TRANSPOSASE"/>
    <property type="match status" value="1"/>
</dbReference>
<dbReference type="Gene3D" id="3.30.70.1290">
    <property type="entry name" value="Transposase IS200-like"/>
    <property type="match status" value="1"/>
</dbReference>
<dbReference type="InterPro" id="IPR052715">
    <property type="entry name" value="RAYT_transposase"/>
</dbReference>
<dbReference type="GO" id="GO:0043565">
    <property type="term" value="F:sequence-specific DNA binding"/>
    <property type="evidence" value="ECO:0007669"/>
    <property type="project" value="TreeGrafter"/>
</dbReference>
<evidence type="ECO:0000259" key="2">
    <source>
        <dbReference type="SMART" id="SM01321"/>
    </source>
</evidence>
<dbReference type="AlphaFoldDB" id="A0A6G9A6M1"/>
<gene>
    <name evidence="3" type="ORF">HAV00_18215</name>
</gene>
<dbReference type="EMBL" id="CP050066">
    <property type="protein sequence ID" value="QIP08078.1"/>
    <property type="molecule type" value="Genomic_DNA"/>
</dbReference>
<dbReference type="InterPro" id="IPR036515">
    <property type="entry name" value="Transposase_17_sf"/>
</dbReference>
<reference evidence="3 4" key="1">
    <citation type="journal article" date="2020" name="Int. J. Syst. Evol. Microbiol.">
        <title>Description and complete genome sequences of Bradyrhizobium symbiodeficiens sp. nov., a non-symbiotic bacterium associated with legumes native to Canada.</title>
        <authorList>
            <person name="Bromfield E.S.P."/>
            <person name="Cloutier S."/>
            <person name="Nguyen H.D.T."/>
        </authorList>
    </citation>
    <scope>NUCLEOTIDE SEQUENCE [LARGE SCALE GENOMIC DNA]</scope>
    <source>
        <strain evidence="3 4">101S1MB</strain>
    </source>
</reference>
<feature type="region of interest" description="Disordered" evidence="1">
    <location>
        <begin position="163"/>
        <end position="184"/>
    </location>
</feature>
<dbReference type="RefSeq" id="WP_166468337.1">
    <property type="nucleotide sequence ID" value="NZ_CP050066.2"/>
</dbReference>
<dbReference type="InterPro" id="IPR002686">
    <property type="entry name" value="Transposase_17"/>
</dbReference>
<dbReference type="SMART" id="SM01321">
    <property type="entry name" value="Y1_Tnp"/>
    <property type="match status" value="1"/>
</dbReference>
<dbReference type="Pfam" id="PF01797">
    <property type="entry name" value="Y1_Tnp"/>
    <property type="match status" value="1"/>
</dbReference>
<dbReference type="SUPFAM" id="SSF143422">
    <property type="entry name" value="Transposase IS200-like"/>
    <property type="match status" value="1"/>
</dbReference>
<evidence type="ECO:0000313" key="4">
    <source>
        <dbReference type="Proteomes" id="UP000500895"/>
    </source>
</evidence>